<accession>A0ABS5EIS1</accession>
<dbReference type="SUPFAM" id="SSF89796">
    <property type="entry name" value="CoA-transferase family III (CaiB/BaiF)"/>
    <property type="match status" value="1"/>
</dbReference>
<dbReference type="PANTHER" id="PTHR48207:SF3">
    <property type="entry name" value="SUCCINATE--HYDROXYMETHYLGLUTARATE COA-TRANSFERASE"/>
    <property type="match status" value="1"/>
</dbReference>
<evidence type="ECO:0000313" key="2">
    <source>
        <dbReference type="EMBL" id="MBR0650855.1"/>
    </source>
</evidence>
<dbReference type="InterPro" id="IPR023606">
    <property type="entry name" value="CoA-Trfase_III_dom_1_sf"/>
</dbReference>
<dbReference type="InterPro" id="IPR044855">
    <property type="entry name" value="CoA-Trfase_III_dom3_sf"/>
</dbReference>
<evidence type="ECO:0000313" key="3">
    <source>
        <dbReference type="Proteomes" id="UP000698752"/>
    </source>
</evidence>
<keyword evidence="1 2" id="KW-0808">Transferase</keyword>
<dbReference type="InterPro" id="IPR003673">
    <property type="entry name" value="CoA-Trfase_fam_III"/>
</dbReference>
<comment type="caution">
    <text evidence="2">The sequence shown here is derived from an EMBL/GenBank/DDBJ whole genome shotgun (WGS) entry which is preliminary data.</text>
</comment>
<dbReference type="Pfam" id="PF02515">
    <property type="entry name" value="CoA_transf_3"/>
    <property type="match status" value="1"/>
</dbReference>
<keyword evidence="3" id="KW-1185">Reference proteome</keyword>
<sequence>MTAPQPALAGIRVLDLSRVLAGPSCAQLMADLGADVIKIEDRQGDENRRWMPVVDGRGANYFSANRGKRGMTLNLKSPRGQEILEALVRQADVLIENFPPSTAERLGLSHARLIGVNPRLIHCSVTGYGSKGPLRDRPGYDNMLQAFSGMMAMTGEHDSGPARLGPSVIDLGTGMLGFAAICAALLARQMGRSEGQHVEVSLMQTALAQLGYHYTAYTMAGAVPERSGSAVWHIVPYQAFRTADGWILAGATNDAVWQRMAAVLGVPELATHEDYATTAGRVRNRAQLIGLIEPIFLTRGTESWLEALDAARIPCSPVYDIAQALAHPQVEAMEMVMEVPDDRGGVLKLCGVPLCMSATPTVTARRPPDLGEHTDDILNELGFSAQQIAELRKEEAV</sequence>
<gene>
    <name evidence="2" type="ORF">GXW78_14375</name>
</gene>
<dbReference type="Gene3D" id="3.30.1540.10">
    <property type="entry name" value="formyl-coa transferase, domain 3"/>
    <property type="match status" value="1"/>
</dbReference>
<dbReference type="EMBL" id="JAAEDI010000014">
    <property type="protein sequence ID" value="MBR0650855.1"/>
    <property type="molecule type" value="Genomic_DNA"/>
</dbReference>
<name>A0ABS5EIS1_9PROT</name>
<dbReference type="InterPro" id="IPR050483">
    <property type="entry name" value="CoA-transferase_III_domain"/>
</dbReference>
<dbReference type="Gene3D" id="3.40.50.10540">
    <property type="entry name" value="Crotonobetainyl-coa:carnitine coa-transferase, domain 1"/>
    <property type="match status" value="1"/>
</dbReference>
<dbReference type="RefSeq" id="WP_211869518.1">
    <property type="nucleotide sequence ID" value="NZ_JAAEDI010000014.1"/>
</dbReference>
<evidence type="ECO:0000256" key="1">
    <source>
        <dbReference type="ARBA" id="ARBA00022679"/>
    </source>
</evidence>
<reference evidence="3" key="1">
    <citation type="journal article" date="2021" name="Syst. Appl. Microbiol.">
        <title>Roseomonas hellenica sp. nov., isolated from roots of wild-growing Alkanna tinctoria.</title>
        <authorList>
            <person name="Rat A."/>
            <person name="Naranjo H.D."/>
            <person name="Lebbe L."/>
            <person name="Cnockaert M."/>
            <person name="Krigas N."/>
            <person name="Grigoriadou K."/>
            <person name="Maloupa E."/>
            <person name="Willems A."/>
        </authorList>
    </citation>
    <scope>NUCLEOTIDE SEQUENCE [LARGE SCALE GENOMIC DNA]</scope>
    <source>
        <strain evidence="3">LMG 31159</strain>
    </source>
</reference>
<proteinExistence type="predicted"/>
<dbReference type="GO" id="GO:0016740">
    <property type="term" value="F:transferase activity"/>
    <property type="evidence" value="ECO:0007669"/>
    <property type="project" value="UniProtKB-KW"/>
</dbReference>
<dbReference type="Proteomes" id="UP000698752">
    <property type="component" value="Unassembled WGS sequence"/>
</dbReference>
<protein>
    <submittedName>
        <fullName evidence="2">CoA transferase</fullName>
    </submittedName>
</protein>
<organism evidence="2 3">
    <name type="scientific">Neoroseomonas terrae</name>
    <dbReference type="NCBI Taxonomy" id="424799"/>
    <lineage>
        <taxon>Bacteria</taxon>
        <taxon>Pseudomonadati</taxon>
        <taxon>Pseudomonadota</taxon>
        <taxon>Alphaproteobacteria</taxon>
        <taxon>Acetobacterales</taxon>
        <taxon>Acetobacteraceae</taxon>
        <taxon>Neoroseomonas</taxon>
    </lineage>
</organism>
<dbReference type="PANTHER" id="PTHR48207">
    <property type="entry name" value="SUCCINATE--HYDROXYMETHYLGLUTARATE COA-TRANSFERASE"/>
    <property type="match status" value="1"/>
</dbReference>